<evidence type="ECO:0000256" key="1">
    <source>
        <dbReference type="ARBA" id="ARBA00008276"/>
    </source>
</evidence>
<feature type="domain" description="Mur ligase central" evidence="12">
    <location>
        <begin position="61"/>
        <end position="292"/>
    </location>
</feature>
<keyword evidence="14" id="KW-1185">Reference proteome</keyword>
<dbReference type="SUPFAM" id="SSF53244">
    <property type="entry name" value="MurD-like peptide ligases, peptide-binding domain"/>
    <property type="match status" value="1"/>
</dbReference>
<dbReference type="Pfam" id="PF02875">
    <property type="entry name" value="Mur_ligase_C"/>
    <property type="match status" value="1"/>
</dbReference>
<dbReference type="InterPro" id="IPR004101">
    <property type="entry name" value="Mur_ligase_C"/>
</dbReference>
<gene>
    <name evidence="13" type="ORF">CFK38_14535</name>
</gene>
<evidence type="ECO:0000313" key="14">
    <source>
        <dbReference type="Proteomes" id="UP000218165"/>
    </source>
</evidence>
<dbReference type="InterPro" id="IPR001645">
    <property type="entry name" value="Folylpolyglutamate_synth"/>
</dbReference>
<comment type="catalytic activity">
    <reaction evidence="9">
        <text>(6S)-5,6,7,8-tetrahydrofolyl-(gamma-L-Glu)(n) + L-glutamate + ATP = (6S)-5,6,7,8-tetrahydrofolyl-(gamma-L-Glu)(n+1) + ADP + phosphate + H(+)</text>
        <dbReference type="Rhea" id="RHEA:10580"/>
        <dbReference type="Rhea" id="RHEA-COMP:14738"/>
        <dbReference type="Rhea" id="RHEA-COMP:14740"/>
        <dbReference type="ChEBI" id="CHEBI:15378"/>
        <dbReference type="ChEBI" id="CHEBI:29985"/>
        <dbReference type="ChEBI" id="CHEBI:30616"/>
        <dbReference type="ChEBI" id="CHEBI:43474"/>
        <dbReference type="ChEBI" id="CHEBI:141005"/>
        <dbReference type="ChEBI" id="CHEBI:456216"/>
        <dbReference type="EC" id="6.3.2.17"/>
    </reaction>
</comment>
<keyword evidence="5 10" id="KW-0547">Nucleotide-binding</keyword>
<comment type="similarity">
    <text evidence="1 10">Belongs to the folylpolyglutamate synthase family.</text>
</comment>
<dbReference type="NCBIfam" id="TIGR01499">
    <property type="entry name" value="folC"/>
    <property type="match status" value="1"/>
</dbReference>
<reference evidence="14" key="1">
    <citation type="submission" date="2017-09" db="EMBL/GenBank/DDBJ databases">
        <title>Brachybacterium sp. VM2412.</title>
        <authorList>
            <person name="Tak E.J."/>
            <person name="Bae J.-W."/>
        </authorList>
    </citation>
    <scope>NUCLEOTIDE SEQUENCE [LARGE SCALE GENOMIC DNA]</scope>
    <source>
        <strain evidence="14">VM2412</strain>
    </source>
</reference>
<organism evidence="13 14">
    <name type="scientific">Brachybacterium vulturis</name>
    <dbReference type="NCBI Taxonomy" id="2017484"/>
    <lineage>
        <taxon>Bacteria</taxon>
        <taxon>Bacillati</taxon>
        <taxon>Actinomycetota</taxon>
        <taxon>Actinomycetes</taxon>
        <taxon>Micrococcales</taxon>
        <taxon>Dermabacteraceae</taxon>
        <taxon>Brachybacterium</taxon>
    </lineage>
</organism>
<keyword evidence="7" id="KW-0460">Magnesium</keyword>
<evidence type="ECO:0000256" key="8">
    <source>
        <dbReference type="ARBA" id="ARBA00030592"/>
    </source>
</evidence>
<evidence type="ECO:0000256" key="6">
    <source>
        <dbReference type="ARBA" id="ARBA00022840"/>
    </source>
</evidence>
<dbReference type="AlphaFoldDB" id="A0A291GQZ4"/>
<dbReference type="PANTHER" id="PTHR11136">
    <property type="entry name" value="FOLYLPOLYGLUTAMATE SYNTHASE-RELATED"/>
    <property type="match status" value="1"/>
</dbReference>
<dbReference type="GO" id="GO:0046872">
    <property type="term" value="F:metal ion binding"/>
    <property type="evidence" value="ECO:0007669"/>
    <property type="project" value="UniProtKB-KW"/>
</dbReference>
<evidence type="ECO:0000256" key="9">
    <source>
        <dbReference type="ARBA" id="ARBA00047493"/>
    </source>
</evidence>
<keyword evidence="6 10" id="KW-0067">ATP-binding</keyword>
<name>A0A291GQZ4_9MICO</name>
<evidence type="ECO:0000256" key="5">
    <source>
        <dbReference type="ARBA" id="ARBA00022741"/>
    </source>
</evidence>
<evidence type="ECO:0000259" key="12">
    <source>
        <dbReference type="Pfam" id="PF08245"/>
    </source>
</evidence>
<dbReference type="Gene3D" id="3.40.1190.10">
    <property type="entry name" value="Mur-like, catalytic domain"/>
    <property type="match status" value="1"/>
</dbReference>
<evidence type="ECO:0000313" key="13">
    <source>
        <dbReference type="EMBL" id="ATG52607.1"/>
    </source>
</evidence>
<dbReference type="EC" id="6.3.2.17" evidence="2"/>
<dbReference type="KEGG" id="brz:CFK38_14535"/>
<dbReference type="Gene3D" id="3.90.190.20">
    <property type="entry name" value="Mur ligase, C-terminal domain"/>
    <property type="match status" value="1"/>
</dbReference>
<dbReference type="SUPFAM" id="SSF53623">
    <property type="entry name" value="MurD-like peptide ligases, catalytic domain"/>
    <property type="match status" value="1"/>
</dbReference>
<feature type="domain" description="Mur ligase C-terminal" evidence="11">
    <location>
        <begin position="319"/>
        <end position="445"/>
    </location>
</feature>
<dbReference type="GO" id="GO:0004326">
    <property type="term" value="F:tetrahydrofolylpolyglutamate synthase activity"/>
    <property type="evidence" value="ECO:0007669"/>
    <property type="project" value="UniProtKB-EC"/>
</dbReference>
<protein>
    <recommendedName>
        <fullName evidence="2">tetrahydrofolate synthase</fullName>
        <ecNumber evidence="2">6.3.2.17</ecNumber>
    </recommendedName>
    <alternativeName>
        <fullName evidence="8">Tetrahydrofolylpolyglutamate synthase</fullName>
    </alternativeName>
</protein>
<dbReference type="InterPro" id="IPR036615">
    <property type="entry name" value="Mur_ligase_C_dom_sf"/>
</dbReference>
<dbReference type="PROSITE" id="PS01011">
    <property type="entry name" value="FOLYLPOLYGLU_SYNT_1"/>
    <property type="match status" value="1"/>
</dbReference>
<sequence length="462" mass="49069">MPSSPRPGPSRPAMSTELREVYAALLERAPENRIEPDLSRITRVMELMGDPQNSYRSIRLAGTNGKTTTARILERILRESGLRTGRTTSPHLRSPVERIAIDGSSIDEEGFLQAYRDVEPFAAIVDAEQEAAGGVRLTYFEYLTAMAFQAFASAPVDVAVIETGLGGTWDATGAVDPDVTVITPISLDHQDYLGDTIAEIAGEKAGILTAKATAVIASQPYEDAADVLRERIAELGTEAAIEDQQIGVLSHTPGVGGQMLTLQGIAGRYEQVFLSLLGEHQARNALLAVAAAEALLGDGGIVLDGEMLHAALSSVTSPGRAEVVRQAPTILLDAAHNPAGALTLVETVRENFRFTRTVGLVGILQEKDAAEILDVLEPLLDSVVITQSSSPRAIPTDRLADLARDIFDDEDRVIEQANLPDAIQAAVDLAEEGGDQFGGVVVAGSVTLAGEVRDLLGVPEEE</sequence>
<dbReference type="InterPro" id="IPR018109">
    <property type="entry name" value="Folylpolyglutamate_synth_CS"/>
</dbReference>
<evidence type="ECO:0000259" key="11">
    <source>
        <dbReference type="Pfam" id="PF02875"/>
    </source>
</evidence>
<proteinExistence type="inferred from homology"/>
<evidence type="ECO:0000256" key="2">
    <source>
        <dbReference type="ARBA" id="ARBA00013025"/>
    </source>
</evidence>
<keyword evidence="4" id="KW-0479">Metal-binding</keyword>
<dbReference type="PIRSF" id="PIRSF001563">
    <property type="entry name" value="Folylpolyglu_synth"/>
    <property type="match status" value="1"/>
</dbReference>
<dbReference type="Proteomes" id="UP000218165">
    <property type="component" value="Chromosome"/>
</dbReference>
<dbReference type="GO" id="GO:0005524">
    <property type="term" value="F:ATP binding"/>
    <property type="evidence" value="ECO:0007669"/>
    <property type="project" value="UniProtKB-KW"/>
</dbReference>
<evidence type="ECO:0000256" key="7">
    <source>
        <dbReference type="ARBA" id="ARBA00022842"/>
    </source>
</evidence>
<dbReference type="GO" id="GO:0008841">
    <property type="term" value="F:dihydrofolate synthase activity"/>
    <property type="evidence" value="ECO:0007669"/>
    <property type="project" value="TreeGrafter"/>
</dbReference>
<dbReference type="GO" id="GO:0005737">
    <property type="term" value="C:cytoplasm"/>
    <property type="evidence" value="ECO:0007669"/>
    <property type="project" value="TreeGrafter"/>
</dbReference>
<dbReference type="EMBL" id="CP023563">
    <property type="protein sequence ID" value="ATG52607.1"/>
    <property type="molecule type" value="Genomic_DNA"/>
</dbReference>
<evidence type="ECO:0000256" key="10">
    <source>
        <dbReference type="PIRNR" id="PIRNR001563"/>
    </source>
</evidence>
<dbReference type="Pfam" id="PF08245">
    <property type="entry name" value="Mur_ligase_M"/>
    <property type="match status" value="1"/>
</dbReference>
<dbReference type="InterPro" id="IPR013221">
    <property type="entry name" value="Mur_ligase_cen"/>
</dbReference>
<evidence type="ECO:0000256" key="4">
    <source>
        <dbReference type="ARBA" id="ARBA00022723"/>
    </source>
</evidence>
<accession>A0A291GQZ4</accession>
<evidence type="ECO:0000256" key="3">
    <source>
        <dbReference type="ARBA" id="ARBA00022598"/>
    </source>
</evidence>
<keyword evidence="3 10" id="KW-0436">Ligase</keyword>
<dbReference type="PANTHER" id="PTHR11136:SF0">
    <property type="entry name" value="DIHYDROFOLATE SYNTHETASE-RELATED"/>
    <property type="match status" value="1"/>
</dbReference>
<dbReference type="InterPro" id="IPR036565">
    <property type="entry name" value="Mur-like_cat_sf"/>
</dbReference>